<dbReference type="CDD" id="cd13689">
    <property type="entry name" value="PBP2_BsGlnH"/>
    <property type="match status" value="1"/>
</dbReference>
<dbReference type="Gene3D" id="3.40.190.10">
    <property type="entry name" value="Periplasmic binding protein-like II"/>
    <property type="match status" value="2"/>
</dbReference>
<evidence type="ECO:0000256" key="4">
    <source>
        <dbReference type="RuleBase" id="RU003744"/>
    </source>
</evidence>
<keyword evidence="3" id="KW-0732">Signal</keyword>
<dbReference type="GO" id="GO:0005576">
    <property type="term" value="C:extracellular region"/>
    <property type="evidence" value="ECO:0007669"/>
    <property type="project" value="TreeGrafter"/>
</dbReference>
<dbReference type="Pfam" id="PF00497">
    <property type="entry name" value="SBP_bac_3"/>
    <property type="match status" value="1"/>
</dbReference>
<dbReference type="GO" id="GO:0006865">
    <property type="term" value="P:amino acid transport"/>
    <property type="evidence" value="ECO:0007669"/>
    <property type="project" value="TreeGrafter"/>
</dbReference>
<dbReference type="PANTHER" id="PTHR30085">
    <property type="entry name" value="AMINO ACID ABC TRANSPORTER PERMEASE"/>
    <property type="match status" value="1"/>
</dbReference>
<dbReference type="GO" id="GO:0016020">
    <property type="term" value="C:membrane"/>
    <property type="evidence" value="ECO:0007669"/>
    <property type="project" value="InterPro"/>
</dbReference>
<protein>
    <submittedName>
        <fullName evidence="7">Bacterial extracellular solute-binding protein family 3</fullName>
    </submittedName>
</protein>
<evidence type="ECO:0000259" key="6">
    <source>
        <dbReference type="SMART" id="SM00079"/>
    </source>
</evidence>
<evidence type="ECO:0000259" key="5">
    <source>
        <dbReference type="SMART" id="SM00062"/>
    </source>
</evidence>
<dbReference type="Proteomes" id="UP000504714">
    <property type="component" value="Unassembled WGS sequence"/>
</dbReference>
<feature type="domain" description="Solute-binding protein family 3/N-terminal" evidence="5">
    <location>
        <begin position="61"/>
        <end position="284"/>
    </location>
</feature>
<feature type="domain" description="Ionotropic glutamate receptor C-terminal" evidence="6">
    <location>
        <begin position="63"/>
        <end position="283"/>
    </location>
</feature>
<keyword evidence="2" id="KW-0813">Transport</keyword>
<reference evidence="7 8" key="1">
    <citation type="submission" date="2020-06" db="EMBL/GenBank/DDBJ databases">
        <title>The genome sequence of Candidatus Regiella insecticola strain Tut.</title>
        <authorList>
            <person name="Nikoh N."/>
            <person name="Tsuchida T."/>
            <person name="Koga R."/>
            <person name="Oshima K."/>
            <person name="Hattori M."/>
            <person name="Fukatsu T."/>
        </authorList>
    </citation>
    <scope>NUCLEOTIDE SEQUENCE [LARGE SCALE GENOMIC DNA]</scope>
    <source>
        <strain evidence="7 8">Tut</strain>
    </source>
</reference>
<dbReference type="SUPFAM" id="SSF53850">
    <property type="entry name" value="Periplasmic binding protein-like II"/>
    <property type="match status" value="1"/>
</dbReference>
<accession>A0A6L2ZQY4</accession>
<evidence type="ECO:0000256" key="3">
    <source>
        <dbReference type="ARBA" id="ARBA00022729"/>
    </source>
</evidence>
<dbReference type="InterPro" id="IPR018313">
    <property type="entry name" value="SBP_3_CS"/>
</dbReference>
<dbReference type="SMART" id="SM00062">
    <property type="entry name" value="PBPb"/>
    <property type="match status" value="1"/>
</dbReference>
<dbReference type="SMART" id="SM00079">
    <property type="entry name" value="PBPe"/>
    <property type="match status" value="1"/>
</dbReference>
<sequence>MLGCISTINRSEFADHLLYNASQELSMKHFVIAITLFFTSLLIVSCTPNTDKLDAIKKEGVIRIAVFDSNPPFGYVDSQTNKLVGYDVDIANALANALGVKLELRATNPANRIPLLKSKKVDLIAANFTITDERAKEVDFSVPYFATGQKFIARKGVLKTAEDINNLRIGADKGTVQEITLREHYPTAKVISYDDTPLAFVALRNGNVQAITQDDAKLIGLLGNISNEQKADFEISPFSITKEYQGVAVAKGEKRLIDAINVALIKLEQEGDATKIYHRWFGPESTAPLPRGNFKFAPLDQQLKND</sequence>
<organism evidence="7 8">
    <name type="scientific">Candidatus Regiella insecticola</name>
    <dbReference type="NCBI Taxonomy" id="138073"/>
    <lineage>
        <taxon>Bacteria</taxon>
        <taxon>Pseudomonadati</taxon>
        <taxon>Pseudomonadota</taxon>
        <taxon>Gammaproteobacteria</taxon>
        <taxon>Enterobacterales</taxon>
        <taxon>Enterobacteriaceae</taxon>
        <taxon>aphid secondary symbionts</taxon>
        <taxon>Candidatus Regiella</taxon>
    </lineage>
</organism>
<comment type="caution">
    <text evidence="7">The sequence shown here is derived from an EMBL/GenBank/DDBJ whole genome shotgun (WGS) entry which is preliminary data.</text>
</comment>
<dbReference type="InterPro" id="IPR051455">
    <property type="entry name" value="Bact_solute-bind_prot3"/>
</dbReference>
<dbReference type="PANTHER" id="PTHR30085:SF6">
    <property type="entry name" value="ABC TRANSPORTER GLUTAMINE-BINDING PROTEIN GLNH"/>
    <property type="match status" value="1"/>
</dbReference>
<dbReference type="InterPro" id="IPR001638">
    <property type="entry name" value="Solute-binding_3/MltF_N"/>
</dbReference>
<evidence type="ECO:0000313" key="7">
    <source>
        <dbReference type="EMBL" id="GFN46588.1"/>
    </source>
</evidence>
<evidence type="ECO:0000256" key="1">
    <source>
        <dbReference type="ARBA" id="ARBA00010333"/>
    </source>
</evidence>
<comment type="similarity">
    <text evidence="1 4">Belongs to the bacterial solute-binding protein 3 family.</text>
</comment>
<proteinExistence type="inferred from homology"/>
<name>A0A6L2ZQY4_9ENTR</name>
<evidence type="ECO:0000313" key="8">
    <source>
        <dbReference type="Proteomes" id="UP000504714"/>
    </source>
</evidence>
<dbReference type="EMBL" id="BLXO01000004">
    <property type="protein sequence ID" value="GFN46588.1"/>
    <property type="molecule type" value="Genomic_DNA"/>
</dbReference>
<dbReference type="InterPro" id="IPR001320">
    <property type="entry name" value="Iontro_rcpt_C"/>
</dbReference>
<dbReference type="GO" id="GO:0015276">
    <property type="term" value="F:ligand-gated monoatomic ion channel activity"/>
    <property type="evidence" value="ECO:0007669"/>
    <property type="project" value="InterPro"/>
</dbReference>
<dbReference type="GO" id="GO:0030288">
    <property type="term" value="C:outer membrane-bounded periplasmic space"/>
    <property type="evidence" value="ECO:0007669"/>
    <property type="project" value="TreeGrafter"/>
</dbReference>
<dbReference type="PROSITE" id="PS01039">
    <property type="entry name" value="SBP_BACTERIAL_3"/>
    <property type="match status" value="1"/>
</dbReference>
<evidence type="ECO:0000256" key="2">
    <source>
        <dbReference type="ARBA" id="ARBA00022448"/>
    </source>
</evidence>
<dbReference type="AlphaFoldDB" id="A0A6L2ZQY4"/>
<gene>
    <name evidence="7" type="primary">fliY</name>
    <name evidence="7" type="ORF">RINTU1_22780</name>
</gene>